<name>A0A6P8WBC7_DROAB</name>
<dbReference type="Proteomes" id="UP000515160">
    <property type="component" value="Chromosome 2L"/>
</dbReference>
<dbReference type="SMART" id="SM00186">
    <property type="entry name" value="FBG"/>
    <property type="match status" value="1"/>
</dbReference>
<dbReference type="InterPro" id="IPR014716">
    <property type="entry name" value="Fibrinogen_a/b/g_C_1"/>
</dbReference>
<dbReference type="PANTHER" id="PTHR19143:SF327">
    <property type="entry name" value="FI21813P1-RELATED"/>
    <property type="match status" value="1"/>
</dbReference>
<evidence type="ECO:0000313" key="2">
    <source>
        <dbReference type="Proteomes" id="UP000515160"/>
    </source>
</evidence>
<dbReference type="AlphaFoldDB" id="A0A6P8WBC7"/>
<keyword evidence="2" id="KW-1185">Reference proteome</keyword>
<evidence type="ECO:0000259" key="1">
    <source>
        <dbReference type="PROSITE" id="PS51406"/>
    </source>
</evidence>
<dbReference type="SUPFAM" id="SSF56496">
    <property type="entry name" value="Fibrinogen C-terminal domain-like"/>
    <property type="match status" value="1"/>
</dbReference>
<dbReference type="OrthoDB" id="6145874at2759"/>
<sequence>MINAVATAIRLVKPLLQFVDTSKVMATENTELQNTIKLQAENITTLNELIKSKDTQLMQQIKLSEKFERQILNQKTLIKSKLFESCEGRNRTEQKLIDKYRMQSVLKLKLGELVNLVDNYELKVYDLNASVKIKDKKIQSDKVNNKELVDMITHNVGWTVIQRRKDGSVDFNRSWSEYKEGFGDERGEFFLGLEKIYLLTQSQPHELFISLTDFNNETRYARYNHFIIGNETEFYELKELGSYSGNAGDAMERHINEKFSASGNDHTSETCSKIYSSGWWFKNGGCYLCNLNGRYAYSDEGENVKSIEWRYWTFRPLKFVQMMIRPYSY</sequence>
<accession>A0A6P8WBC7</accession>
<dbReference type="GO" id="GO:0005615">
    <property type="term" value="C:extracellular space"/>
    <property type="evidence" value="ECO:0007669"/>
    <property type="project" value="TreeGrafter"/>
</dbReference>
<proteinExistence type="predicted"/>
<reference evidence="3" key="1">
    <citation type="submission" date="2025-08" db="UniProtKB">
        <authorList>
            <consortium name="RefSeq"/>
        </authorList>
    </citation>
    <scope>IDENTIFICATION</scope>
    <source>
        <strain evidence="3">15112-1751.03</strain>
        <tissue evidence="3">Whole Adult</tissue>
    </source>
</reference>
<dbReference type="InterPro" id="IPR002181">
    <property type="entry name" value="Fibrinogen_a/b/g_C_dom"/>
</dbReference>
<dbReference type="CDD" id="cd00087">
    <property type="entry name" value="FReD"/>
    <property type="match status" value="1"/>
</dbReference>
<dbReference type="RefSeq" id="XP_034100944.2">
    <property type="nucleotide sequence ID" value="XM_034245053.2"/>
</dbReference>
<dbReference type="PROSITE" id="PS51406">
    <property type="entry name" value="FIBRINOGEN_C_2"/>
    <property type="match status" value="1"/>
</dbReference>
<dbReference type="Gene3D" id="3.90.215.10">
    <property type="entry name" value="Gamma Fibrinogen, chain A, domain 1"/>
    <property type="match status" value="1"/>
</dbReference>
<feature type="domain" description="Fibrinogen C-terminal" evidence="1">
    <location>
        <begin position="150"/>
        <end position="328"/>
    </location>
</feature>
<dbReference type="InterPro" id="IPR036056">
    <property type="entry name" value="Fibrinogen-like_C"/>
</dbReference>
<organism evidence="2 3">
    <name type="scientific">Drosophila albomicans</name>
    <name type="common">Fruit fly</name>
    <dbReference type="NCBI Taxonomy" id="7291"/>
    <lineage>
        <taxon>Eukaryota</taxon>
        <taxon>Metazoa</taxon>
        <taxon>Ecdysozoa</taxon>
        <taxon>Arthropoda</taxon>
        <taxon>Hexapoda</taxon>
        <taxon>Insecta</taxon>
        <taxon>Pterygota</taxon>
        <taxon>Neoptera</taxon>
        <taxon>Endopterygota</taxon>
        <taxon>Diptera</taxon>
        <taxon>Brachycera</taxon>
        <taxon>Muscomorpha</taxon>
        <taxon>Ephydroidea</taxon>
        <taxon>Drosophilidae</taxon>
        <taxon>Drosophila</taxon>
    </lineage>
</organism>
<evidence type="ECO:0000313" key="3">
    <source>
        <dbReference type="RefSeq" id="XP_034100944.2"/>
    </source>
</evidence>
<dbReference type="GeneID" id="117565777"/>
<dbReference type="PANTHER" id="PTHR19143">
    <property type="entry name" value="FIBRINOGEN/TENASCIN/ANGIOPOEITIN"/>
    <property type="match status" value="1"/>
</dbReference>
<dbReference type="InterPro" id="IPR050373">
    <property type="entry name" value="Fibrinogen_C-term_domain"/>
</dbReference>
<gene>
    <name evidence="3" type="primary">LOC117565777</name>
</gene>
<dbReference type="Pfam" id="PF00147">
    <property type="entry name" value="Fibrinogen_C"/>
    <property type="match status" value="1"/>
</dbReference>
<protein>
    <submittedName>
        <fullName evidence="3">Fibrinogen C domain-containing protein 1-like</fullName>
    </submittedName>
</protein>